<protein>
    <submittedName>
        <fullName evidence="2">Uncharacterized protein</fullName>
    </submittedName>
</protein>
<sequence>MSGNDHTLGISWYKLALNYTQAHVLMGFFVFMSGIIWQLMAAGSTA</sequence>
<keyword evidence="1" id="KW-0472">Membrane</keyword>
<feature type="transmembrane region" description="Helical" evidence="1">
    <location>
        <begin position="20"/>
        <end position="40"/>
    </location>
</feature>
<reference evidence="2 3" key="1">
    <citation type="journal article" date="2012" name="J. Bacteriol.">
        <title>Draft Genome Sequences of the Diarrheagenic Escherichia coli Collection.</title>
        <authorList>
            <person name="Hazen T.H."/>
            <person name="Sahl J.W."/>
            <person name="Redman J.C."/>
            <person name="Morris C.R."/>
            <person name="Daugherty S.C."/>
            <person name="Chibucos M.C."/>
            <person name="Sengamalay N.A."/>
            <person name="Fraser-Liggett C.M."/>
            <person name="Steinsland H."/>
            <person name="Whittam T.S."/>
            <person name="Whittam B."/>
            <person name="Manning S.D."/>
            <person name="Rasko D.A."/>
        </authorList>
    </citation>
    <scope>NUCLEOTIDE SEQUENCE [LARGE SCALE GENOMIC DNA]</scope>
    <source>
        <strain evidence="2 3">DEC2D</strain>
    </source>
</reference>
<evidence type="ECO:0000256" key="1">
    <source>
        <dbReference type="SAM" id="Phobius"/>
    </source>
</evidence>
<dbReference type="Proteomes" id="UP000005272">
    <property type="component" value="Unassembled WGS sequence"/>
</dbReference>
<keyword evidence="1" id="KW-1133">Transmembrane helix</keyword>
<keyword evidence="1" id="KW-0812">Transmembrane</keyword>
<dbReference type="EMBL" id="AIFC01000024">
    <property type="protein sequence ID" value="EHU44629.1"/>
    <property type="molecule type" value="Genomic_DNA"/>
</dbReference>
<accession>A0A828U483</accession>
<gene>
    <name evidence="2" type="ORF">ECDEC2D_2994</name>
</gene>
<organism evidence="2 3">
    <name type="scientific">Escherichia coli DEC2D</name>
    <dbReference type="NCBI Taxonomy" id="868141"/>
    <lineage>
        <taxon>Bacteria</taxon>
        <taxon>Pseudomonadati</taxon>
        <taxon>Pseudomonadota</taxon>
        <taxon>Gammaproteobacteria</taxon>
        <taxon>Enterobacterales</taxon>
        <taxon>Enterobacteriaceae</taxon>
        <taxon>Escherichia</taxon>
    </lineage>
</organism>
<proteinExistence type="predicted"/>
<comment type="caution">
    <text evidence="2">The sequence shown here is derived from an EMBL/GenBank/DDBJ whole genome shotgun (WGS) entry which is preliminary data.</text>
</comment>
<dbReference type="AlphaFoldDB" id="A0A828U483"/>
<name>A0A828U483_ECOLX</name>
<evidence type="ECO:0000313" key="2">
    <source>
        <dbReference type="EMBL" id="EHU44629.1"/>
    </source>
</evidence>
<evidence type="ECO:0000313" key="3">
    <source>
        <dbReference type="Proteomes" id="UP000005272"/>
    </source>
</evidence>